<evidence type="ECO:0000256" key="4">
    <source>
        <dbReference type="ARBA" id="ARBA00022490"/>
    </source>
</evidence>
<feature type="transmembrane region" description="Helical" evidence="11">
    <location>
        <begin position="271"/>
        <end position="294"/>
    </location>
</feature>
<evidence type="ECO:0000256" key="11">
    <source>
        <dbReference type="SAM" id="Phobius"/>
    </source>
</evidence>
<dbReference type="RefSeq" id="XP_031759504.1">
    <property type="nucleotide sequence ID" value="XM_031903644.1"/>
</dbReference>
<dbReference type="InterPro" id="IPR040352">
    <property type="entry name" value="TMUB1/2"/>
</dbReference>
<dbReference type="GO" id="GO:0016020">
    <property type="term" value="C:membrane"/>
    <property type="evidence" value="ECO:0007669"/>
    <property type="project" value="UniProtKB-SubCell"/>
</dbReference>
<dbReference type="SMART" id="SM00213">
    <property type="entry name" value="UBQ"/>
    <property type="match status" value="1"/>
</dbReference>
<keyword evidence="7 11" id="KW-0472">Membrane</keyword>
<dbReference type="GO" id="GO:0036503">
    <property type="term" value="P:ERAD pathway"/>
    <property type="evidence" value="ECO:0007669"/>
    <property type="project" value="InterPro"/>
</dbReference>
<dbReference type="OMA" id="TLLWYCQ"/>
<keyword evidence="4" id="KW-0963">Cytoplasm</keyword>
<dbReference type="InterPro" id="IPR000626">
    <property type="entry name" value="Ubiquitin-like_dom"/>
</dbReference>
<evidence type="ECO:0000256" key="3">
    <source>
        <dbReference type="ARBA" id="ARBA00004496"/>
    </source>
</evidence>
<evidence type="ECO:0000256" key="1">
    <source>
        <dbReference type="ARBA" id="ARBA00004123"/>
    </source>
</evidence>
<evidence type="ECO:0000256" key="2">
    <source>
        <dbReference type="ARBA" id="ARBA00004141"/>
    </source>
</evidence>
<feature type="domain" description="Ubiquitin-like" evidence="12">
    <location>
        <begin position="160"/>
        <end position="233"/>
    </location>
</feature>
<feature type="compositionally biased region" description="Low complexity" evidence="10">
    <location>
        <begin position="87"/>
        <end position="108"/>
    </location>
</feature>
<evidence type="ECO:0000313" key="15">
    <source>
        <dbReference type="Xenbase" id="XB-GENE-6461048"/>
    </source>
</evidence>
<evidence type="ECO:0000259" key="12">
    <source>
        <dbReference type="PROSITE" id="PS50053"/>
    </source>
</evidence>
<sequence length="299" mass="31880">MALIEGVGDEVTVLFALVLFLLVLALAWVSTHTTPPTHWVPPESAQVGESASNQQSDLYPRTSQTLTNADPIVSNRDPQDAAPTPHSEGASAGSESNVSNEESSEGSGPCPAADLPPGTESPPNCTESNRGPQASAAPSVRYRGPSDSTPAQSAGEAGSVRLRLKFLNDTERLVTVRLSDTIMYIKRTHFPGQELHVRLIFQGRLLRDDSQTVSALQLRDGSVLHCHISQHASVPGAGGEHTHVPLNVGSLLVPLLLLILLLLWYCQFQYPALFTGTATACLGGFTLLVSAVAFSSYHR</sequence>
<protein>
    <recommendedName>
        <fullName evidence="9">Transmembrane and ubiquitin-like domain-containing protein 1</fullName>
    </recommendedName>
</protein>
<gene>
    <name evidence="14 15" type="primary">tmub1</name>
</gene>
<dbReference type="GeneID" id="116411485"/>
<dbReference type="PANTHER" id="PTHR14557:SF3">
    <property type="entry name" value="TRANSMEMBRANE AND UBIQUITIN-LIKE DOMAIN-CONTAINING PROTEIN 1"/>
    <property type="match status" value="1"/>
</dbReference>
<dbReference type="PROSITE" id="PS50053">
    <property type="entry name" value="UBIQUITIN_2"/>
    <property type="match status" value="1"/>
</dbReference>
<evidence type="ECO:0000256" key="7">
    <source>
        <dbReference type="ARBA" id="ARBA00023136"/>
    </source>
</evidence>
<feature type="transmembrane region" description="Helical" evidence="11">
    <location>
        <begin position="12"/>
        <end position="29"/>
    </location>
</feature>
<dbReference type="Xenbase" id="XB-GENE-6461048">
    <property type="gene designation" value="tmub1"/>
</dbReference>
<dbReference type="OrthoDB" id="161999at2759"/>
<keyword evidence="8" id="KW-0539">Nucleus</keyword>
<dbReference type="Proteomes" id="UP000008143">
    <property type="component" value="Chromosome 6"/>
</dbReference>
<keyword evidence="6 11" id="KW-1133">Transmembrane helix</keyword>
<dbReference type="AGR" id="Xenbase:XB-GENE-6461048"/>
<dbReference type="GO" id="GO:0005737">
    <property type="term" value="C:cytoplasm"/>
    <property type="evidence" value="ECO:0007669"/>
    <property type="project" value="UniProtKB-SubCell"/>
</dbReference>
<evidence type="ECO:0000256" key="5">
    <source>
        <dbReference type="ARBA" id="ARBA00022692"/>
    </source>
</evidence>
<name>A0A8J1JNP2_XENTR</name>
<organism evidence="13 14">
    <name type="scientific">Xenopus tropicalis</name>
    <name type="common">Western clawed frog</name>
    <name type="synonym">Silurana tropicalis</name>
    <dbReference type="NCBI Taxonomy" id="8364"/>
    <lineage>
        <taxon>Eukaryota</taxon>
        <taxon>Metazoa</taxon>
        <taxon>Chordata</taxon>
        <taxon>Craniata</taxon>
        <taxon>Vertebrata</taxon>
        <taxon>Euteleostomi</taxon>
        <taxon>Amphibia</taxon>
        <taxon>Batrachia</taxon>
        <taxon>Anura</taxon>
        <taxon>Pipoidea</taxon>
        <taxon>Pipidae</taxon>
        <taxon>Xenopodinae</taxon>
        <taxon>Xenopus</taxon>
        <taxon>Silurana</taxon>
    </lineage>
</organism>
<feature type="transmembrane region" description="Helical" evidence="11">
    <location>
        <begin position="246"/>
        <end position="265"/>
    </location>
</feature>
<keyword evidence="13" id="KW-1185">Reference proteome</keyword>
<comment type="subcellular location">
    <subcellularLocation>
        <location evidence="3">Cytoplasm</location>
    </subcellularLocation>
    <subcellularLocation>
        <location evidence="2">Membrane</location>
        <topology evidence="2">Multi-pass membrane protein</topology>
    </subcellularLocation>
    <subcellularLocation>
        <location evidence="1">Nucleus</location>
    </subcellularLocation>
</comment>
<proteinExistence type="predicted"/>
<accession>A0A8J1JNP2</accession>
<evidence type="ECO:0000313" key="14">
    <source>
        <dbReference type="RefSeq" id="XP_031759504.1"/>
    </source>
</evidence>
<evidence type="ECO:0000313" key="13">
    <source>
        <dbReference type="Proteomes" id="UP000008143"/>
    </source>
</evidence>
<dbReference type="Gene3D" id="3.10.20.90">
    <property type="entry name" value="Phosphatidylinositol 3-kinase Catalytic Subunit, Chain A, domain 1"/>
    <property type="match status" value="1"/>
</dbReference>
<evidence type="ECO:0000256" key="6">
    <source>
        <dbReference type="ARBA" id="ARBA00022989"/>
    </source>
</evidence>
<evidence type="ECO:0000256" key="9">
    <source>
        <dbReference type="ARBA" id="ARBA00039931"/>
    </source>
</evidence>
<dbReference type="SUPFAM" id="SSF54236">
    <property type="entry name" value="Ubiquitin-like"/>
    <property type="match status" value="1"/>
</dbReference>
<dbReference type="KEGG" id="xtr:116411485"/>
<dbReference type="CDD" id="cd17057">
    <property type="entry name" value="Ubl_TMUB1_like"/>
    <property type="match status" value="1"/>
</dbReference>
<dbReference type="PANTHER" id="PTHR14557">
    <property type="entry name" value="PROTEIN C7ORF21"/>
    <property type="match status" value="1"/>
</dbReference>
<feature type="compositionally biased region" description="Polar residues" evidence="10">
    <location>
        <begin position="47"/>
        <end position="68"/>
    </location>
</feature>
<reference evidence="14" key="1">
    <citation type="submission" date="2025-08" db="UniProtKB">
        <authorList>
            <consortium name="RefSeq"/>
        </authorList>
    </citation>
    <scope>IDENTIFICATION</scope>
</reference>
<dbReference type="InterPro" id="IPR029071">
    <property type="entry name" value="Ubiquitin-like_domsf"/>
</dbReference>
<feature type="region of interest" description="Disordered" evidence="10">
    <location>
        <begin position="34"/>
        <end position="157"/>
    </location>
</feature>
<evidence type="ECO:0000256" key="10">
    <source>
        <dbReference type="SAM" id="MobiDB-lite"/>
    </source>
</evidence>
<dbReference type="Pfam" id="PF00240">
    <property type="entry name" value="ubiquitin"/>
    <property type="match status" value="1"/>
</dbReference>
<dbReference type="AlphaFoldDB" id="A0A8J1JNP2"/>
<keyword evidence="5 11" id="KW-0812">Transmembrane</keyword>
<evidence type="ECO:0000256" key="8">
    <source>
        <dbReference type="ARBA" id="ARBA00023242"/>
    </source>
</evidence>
<dbReference type="GO" id="GO:0005634">
    <property type="term" value="C:nucleus"/>
    <property type="evidence" value="ECO:0007669"/>
    <property type="project" value="UniProtKB-SubCell"/>
</dbReference>
<feature type="compositionally biased region" description="Polar residues" evidence="10">
    <location>
        <begin position="121"/>
        <end position="132"/>
    </location>
</feature>